<keyword evidence="1" id="KW-0067">ATP-binding</keyword>
<proteinExistence type="predicted"/>
<evidence type="ECO:0000313" key="1">
    <source>
        <dbReference type="EMBL" id="EAJ7596989.1"/>
    </source>
</evidence>
<organism evidence="1">
    <name type="scientific">Campylobacter coli</name>
    <dbReference type="NCBI Taxonomy" id="195"/>
    <lineage>
        <taxon>Bacteria</taxon>
        <taxon>Pseudomonadati</taxon>
        <taxon>Campylobacterota</taxon>
        <taxon>Epsilonproteobacteria</taxon>
        <taxon>Campylobacterales</taxon>
        <taxon>Campylobacteraceae</taxon>
        <taxon>Campylobacter</taxon>
    </lineage>
</organism>
<dbReference type="AlphaFoldDB" id="A0A5T0DAR5"/>
<protein>
    <submittedName>
        <fullName evidence="1">ATP-binding protein</fullName>
    </submittedName>
</protein>
<gene>
    <name evidence="1" type="ORF">A7M21_07295</name>
</gene>
<reference evidence="1" key="1">
    <citation type="submission" date="2018-05" db="EMBL/GenBank/DDBJ databases">
        <authorList>
            <consortium name="NARMS: The National Antimicrobial Resistance Monitoring System"/>
        </authorList>
    </citation>
    <scope>NUCLEOTIDE SEQUENCE</scope>
    <source>
        <strain evidence="1">FSIS1606351</strain>
    </source>
</reference>
<name>A0A5T0DAR5_CAMCO</name>
<comment type="caution">
    <text evidence="1">The sequence shown here is derived from an EMBL/GenBank/DDBJ whole genome shotgun (WGS) entry which is preliminary data.</text>
</comment>
<dbReference type="EMBL" id="AACAMH010000047">
    <property type="protein sequence ID" value="EAJ7596989.1"/>
    <property type="molecule type" value="Genomic_DNA"/>
</dbReference>
<dbReference type="GO" id="GO:0005524">
    <property type="term" value="F:ATP binding"/>
    <property type="evidence" value="ECO:0007669"/>
    <property type="project" value="UniProtKB-KW"/>
</dbReference>
<keyword evidence="1" id="KW-0547">Nucleotide-binding</keyword>
<sequence length="160" mass="18657">FENIKKIEELKTSLALKYDFLKDDFDNGFEGFKDEISKKIENIFSDEKFALLRLQIEQIISTKVDLFELETKLTEVIFSTFESFNIGAILKDLDINGAFFAFLNERMKNYEVLQKEKLASIEHLINNLKNQNADILFSYEGNLEKIAKLQQLEVELMNAN</sequence>
<feature type="non-terminal residue" evidence="1">
    <location>
        <position position="1"/>
    </location>
</feature>
<accession>A0A5T0DAR5</accession>